<dbReference type="Proteomes" id="UP001158576">
    <property type="component" value="Chromosome 1"/>
</dbReference>
<dbReference type="InterPro" id="IPR036875">
    <property type="entry name" value="Znf_CCHC_sf"/>
</dbReference>
<dbReference type="PROSITE" id="PS50158">
    <property type="entry name" value="ZF_CCHC"/>
    <property type="match status" value="1"/>
</dbReference>
<dbReference type="Gene3D" id="4.10.60.10">
    <property type="entry name" value="Zinc finger, CCHC-type"/>
    <property type="match status" value="1"/>
</dbReference>
<dbReference type="InterPro" id="IPR001878">
    <property type="entry name" value="Znf_CCHC"/>
</dbReference>
<evidence type="ECO:0000313" key="6">
    <source>
        <dbReference type="Proteomes" id="UP001158576"/>
    </source>
</evidence>
<evidence type="ECO:0000256" key="3">
    <source>
        <dbReference type="SAM" id="MobiDB-lite"/>
    </source>
</evidence>
<dbReference type="SMART" id="SM00343">
    <property type="entry name" value="ZnF_C2HC"/>
    <property type="match status" value="1"/>
</dbReference>
<evidence type="ECO:0000259" key="4">
    <source>
        <dbReference type="PROSITE" id="PS50158"/>
    </source>
</evidence>
<feature type="region of interest" description="Disordered" evidence="3">
    <location>
        <begin position="178"/>
        <end position="205"/>
    </location>
</feature>
<keyword evidence="1" id="KW-0479">Metal-binding</keyword>
<feature type="region of interest" description="Disordered" evidence="3">
    <location>
        <begin position="464"/>
        <end position="491"/>
    </location>
</feature>
<accession>A0ABN7SNQ7</accession>
<feature type="compositionally biased region" description="Basic and acidic residues" evidence="3">
    <location>
        <begin position="195"/>
        <end position="205"/>
    </location>
</feature>
<protein>
    <submittedName>
        <fullName evidence="5">Oidioi.mRNA.OKI2018_I69.chr1.g1702.t1.cds</fullName>
    </submittedName>
</protein>
<feature type="domain" description="CCHC-type" evidence="4">
    <location>
        <begin position="439"/>
        <end position="454"/>
    </location>
</feature>
<feature type="coiled-coil region" evidence="2">
    <location>
        <begin position="108"/>
        <end position="142"/>
    </location>
</feature>
<evidence type="ECO:0000313" key="5">
    <source>
        <dbReference type="EMBL" id="CAG5104953.1"/>
    </source>
</evidence>
<evidence type="ECO:0000256" key="1">
    <source>
        <dbReference type="PROSITE-ProRule" id="PRU00047"/>
    </source>
</evidence>
<keyword evidence="2" id="KW-0175">Coiled coil</keyword>
<organism evidence="5 6">
    <name type="scientific">Oikopleura dioica</name>
    <name type="common">Tunicate</name>
    <dbReference type="NCBI Taxonomy" id="34765"/>
    <lineage>
        <taxon>Eukaryota</taxon>
        <taxon>Metazoa</taxon>
        <taxon>Chordata</taxon>
        <taxon>Tunicata</taxon>
        <taxon>Appendicularia</taxon>
        <taxon>Copelata</taxon>
        <taxon>Oikopleuridae</taxon>
        <taxon>Oikopleura</taxon>
    </lineage>
</organism>
<reference evidence="5 6" key="1">
    <citation type="submission" date="2021-04" db="EMBL/GenBank/DDBJ databases">
        <authorList>
            <person name="Bliznina A."/>
        </authorList>
    </citation>
    <scope>NUCLEOTIDE SEQUENCE [LARGE SCALE GENOMIC DNA]</scope>
</reference>
<dbReference type="Pfam" id="PF00098">
    <property type="entry name" value="zf-CCHC"/>
    <property type="match status" value="1"/>
</dbReference>
<proteinExistence type="predicted"/>
<keyword evidence="1" id="KW-0862">Zinc</keyword>
<name>A0ABN7SNQ7_OIKDI</name>
<evidence type="ECO:0000256" key="2">
    <source>
        <dbReference type="SAM" id="Coils"/>
    </source>
</evidence>
<dbReference type="EMBL" id="OU015566">
    <property type="protein sequence ID" value="CAG5104953.1"/>
    <property type="molecule type" value="Genomic_DNA"/>
</dbReference>
<dbReference type="SUPFAM" id="SSF57756">
    <property type="entry name" value="Retrovirus zinc finger-like domains"/>
    <property type="match status" value="1"/>
</dbReference>
<sequence>MKLIKINTAQANGVPNKIAIHVTKEDLERDLRLAAKEADCPDTFVLITESSTGIVQRLGENEEKLRKSRTMAERILKEESDSAIFIEEDYAKRSNIIIETPQQTQTNNIGEVKREDEKQERLEKLEKENTELKKIVNANQTELLNLRMQGEMQFNALKDMGESINDLRKYFAKKNTMSDNEELTGGSEGSNLQSLEERADESKEERKRFVRTEVKKFFANPAKFNMISWTDNEDITFDEHLARNRIAIRSAKESGLADSQLINLFLLTLRPRDHYLDEVVGVRDRKDFKTFIEGLGRYFNGSSTTSMNKVITARRKPNEKLIEFFIRLRSMYGMTGRDPTEGETPNLFYTILLNNATKIQKTELIRDLDVERRKTPIKLDDLKDAVLKAQMVDDQSYDANTQHLVYNINDQQKQRGYEQRNEMPRSSSRKLIDKSNVVCYNCDSKGHMWRDCQKPLKQRFVRIKERTKQQQGYPREPRTPRGTGYRANKST</sequence>
<keyword evidence="6" id="KW-1185">Reference proteome</keyword>
<gene>
    <name evidence="5" type="ORF">OKIOD_LOCUS10467</name>
</gene>
<keyword evidence="1" id="KW-0863">Zinc-finger</keyword>